<gene>
    <name evidence="11" type="primary">idnK</name>
    <name evidence="11" type="ORF">CFX0092_A0920</name>
</gene>
<evidence type="ECO:0000256" key="6">
    <source>
        <dbReference type="ARBA" id="ARBA00022777"/>
    </source>
</evidence>
<keyword evidence="6 10" id="KW-0418">Kinase</keyword>
<evidence type="ECO:0000256" key="9">
    <source>
        <dbReference type="ARBA" id="ARBA00048090"/>
    </source>
</evidence>
<dbReference type="AlphaFoldDB" id="A0A160T1U1"/>
<dbReference type="PANTHER" id="PTHR43442">
    <property type="entry name" value="GLUCONOKINASE-RELATED"/>
    <property type="match status" value="1"/>
</dbReference>
<name>A0A160T1U1_9CHLR</name>
<comment type="similarity">
    <text evidence="2 10">Belongs to the gluconokinase GntK/GntV family.</text>
</comment>
<accession>A0A160T1U1</accession>
<evidence type="ECO:0000313" key="11">
    <source>
        <dbReference type="EMBL" id="CUS02798.2"/>
    </source>
</evidence>
<dbReference type="GO" id="GO:0046316">
    <property type="term" value="F:gluconokinase activity"/>
    <property type="evidence" value="ECO:0007669"/>
    <property type="project" value="UniProtKB-EC"/>
</dbReference>
<dbReference type="NCBIfam" id="TIGR01313">
    <property type="entry name" value="therm_gnt_kin"/>
    <property type="match status" value="1"/>
</dbReference>
<dbReference type="EC" id="2.7.1.12" evidence="3 10"/>
<proteinExistence type="inferred from homology"/>
<keyword evidence="12" id="KW-1185">Reference proteome</keyword>
<protein>
    <recommendedName>
        <fullName evidence="3 10">Gluconokinase</fullName>
        <ecNumber evidence="3 10">2.7.1.12</ecNumber>
    </recommendedName>
</protein>
<evidence type="ECO:0000256" key="2">
    <source>
        <dbReference type="ARBA" id="ARBA00008420"/>
    </source>
</evidence>
<keyword evidence="8" id="KW-0311">Gluconate utilization</keyword>
<dbReference type="SUPFAM" id="SSF52540">
    <property type="entry name" value="P-loop containing nucleoside triphosphate hydrolases"/>
    <property type="match status" value="1"/>
</dbReference>
<dbReference type="CDD" id="cd02021">
    <property type="entry name" value="GntK"/>
    <property type="match status" value="1"/>
</dbReference>
<dbReference type="PANTHER" id="PTHR43442:SF3">
    <property type="entry name" value="GLUCONOKINASE-RELATED"/>
    <property type="match status" value="1"/>
</dbReference>
<evidence type="ECO:0000256" key="3">
    <source>
        <dbReference type="ARBA" id="ARBA00012054"/>
    </source>
</evidence>
<dbReference type="KEGG" id="pbf:CFX0092_A0920"/>
<dbReference type="EMBL" id="LN890655">
    <property type="protein sequence ID" value="CUS02798.2"/>
    <property type="molecule type" value="Genomic_DNA"/>
</dbReference>
<evidence type="ECO:0000313" key="12">
    <source>
        <dbReference type="Proteomes" id="UP000215027"/>
    </source>
</evidence>
<organism evidence="11 12">
    <name type="scientific">Candidatus Promineifilum breve</name>
    <dbReference type="NCBI Taxonomy" id="1806508"/>
    <lineage>
        <taxon>Bacteria</taxon>
        <taxon>Bacillati</taxon>
        <taxon>Chloroflexota</taxon>
        <taxon>Ardenticatenia</taxon>
        <taxon>Candidatus Promineifilales</taxon>
        <taxon>Candidatus Promineifilaceae</taxon>
        <taxon>Candidatus Promineifilum</taxon>
    </lineage>
</organism>
<dbReference type="FunFam" id="3.40.50.300:FF:000522">
    <property type="entry name" value="Gluconokinase"/>
    <property type="match status" value="1"/>
</dbReference>
<evidence type="ECO:0000256" key="5">
    <source>
        <dbReference type="ARBA" id="ARBA00022741"/>
    </source>
</evidence>
<dbReference type="GO" id="GO:0005737">
    <property type="term" value="C:cytoplasm"/>
    <property type="evidence" value="ECO:0007669"/>
    <property type="project" value="TreeGrafter"/>
</dbReference>
<dbReference type="Gene3D" id="3.40.50.300">
    <property type="entry name" value="P-loop containing nucleotide triphosphate hydrolases"/>
    <property type="match status" value="1"/>
</dbReference>
<dbReference type="Pfam" id="PF01202">
    <property type="entry name" value="SKI"/>
    <property type="match status" value="1"/>
</dbReference>
<dbReference type="InterPro" id="IPR006001">
    <property type="entry name" value="Therm_gnt_kin"/>
</dbReference>
<evidence type="ECO:0000256" key="10">
    <source>
        <dbReference type="RuleBase" id="RU363066"/>
    </source>
</evidence>
<sequence>MNDSLTDQTHNPDGAVGQFIVVMGVAGSGKTTIGRLLAARLGCPFYDADDYHPPANVAKMAGGLPLDDADRAGWLAALAGLISDGLARGERGVIACSALKRAYRAVLRVDEQRVRFVYLRGDYKAIQARLLAREGHFMPAALLSSQFEALEEPARAISVEAGLEPDRIVAAIVEQL</sequence>
<keyword evidence="4 10" id="KW-0808">Transferase</keyword>
<dbReference type="InterPro" id="IPR027417">
    <property type="entry name" value="P-loop_NTPase"/>
</dbReference>
<keyword evidence="7 10" id="KW-0067">ATP-binding</keyword>
<dbReference type="GO" id="GO:0019521">
    <property type="term" value="P:D-gluconate metabolic process"/>
    <property type="evidence" value="ECO:0007669"/>
    <property type="project" value="UniProtKB-KW"/>
</dbReference>
<comment type="catalytic activity">
    <reaction evidence="9 10">
        <text>D-gluconate + ATP = 6-phospho-D-gluconate + ADP + H(+)</text>
        <dbReference type="Rhea" id="RHEA:19433"/>
        <dbReference type="ChEBI" id="CHEBI:15378"/>
        <dbReference type="ChEBI" id="CHEBI:18391"/>
        <dbReference type="ChEBI" id="CHEBI:30616"/>
        <dbReference type="ChEBI" id="CHEBI:58759"/>
        <dbReference type="ChEBI" id="CHEBI:456216"/>
        <dbReference type="EC" id="2.7.1.12"/>
    </reaction>
</comment>
<keyword evidence="5 10" id="KW-0547">Nucleotide-binding</keyword>
<dbReference type="Proteomes" id="UP000215027">
    <property type="component" value="Chromosome I"/>
</dbReference>
<comment type="pathway">
    <text evidence="1">Carbohydrate acid metabolism.</text>
</comment>
<evidence type="ECO:0000256" key="8">
    <source>
        <dbReference type="ARBA" id="ARBA00023064"/>
    </source>
</evidence>
<reference evidence="11" key="1">
    <citation type="submission" date="2016-01" db="EMBL/GenBank/DDBJ databases">
        <authorList>
            <person name="Mcilroy J.S."/>
            <person name="Karst M S."/>
            <person name="Albertsen M."/>
        </authorList>
    </citation>
    <scope>NUCLEOTIDE SEQUENCE</scope>
    <source>
        <strain evidence="11">Cfx-K</strain>
    </source>
</reference>
<evidence type="ECO:0000256" key="4">
    <source>
        <dbReference type="ARBA" id="ARBA00022679"/>
    </source>
</evidence>
<evidence type="ECO:0000256" key="7">
    <source>
        <dbReference type="ARBA" id="ARBA00022840"/>
    </source>
</evidence>
<dbReference type="GO" id="GO:0005524">
    <property type="term" value="F:ATP binding"/>
    <property type="evidence" value="ECO:0007669"/>
    <property type="project" value="UniProtKB-KW"/>
</dbReference>
<evidence type="ECO:0000256" key="1">
    <source>
        <dbReference type="ARBA" id="ARBA00004761"/>
    </source>
</evidence>
<dbReference type="InterPro" id="IPR031322">
    <property type="entry name" value="Shikimate/glucono_kinase"/>
</dbReference>